<evidence type="ECO:0000313" key="2">
    <source>
        <dbReference type="EMBL" id="GAA4011967.1"/>
    </source>
</evidence>
<dbReference type="Proteomes" id="UP001500034">
    <property type="component" value="Unassembled WGS sequence"/>
</dbReference>
<organism evidence="2 3">
    <name type="scientific">Streptomyces marokkonensis</name>
    <dbReference type="NCBI Taxonomy" id="324855"/>
    <lineage>
        <taxon>Bacteria</taxon>
        <taxon>Bacillati</taxon>
        <taxon>Actinomycetota</taxon>
        <taxon>Actinomycetes</taxon>
        <taxon>Kitasatosporales</taxon>
        <taxon>Streptomycetaceae</taxon>
        <taxon>Streptomyces</taxon>
    </lineage>
</organism>
<evidence type="ECO:0000313" key="3">
    <source>
        <dbReference type="Proteomes" id="UP001500034"/>
    </source>
</evidence>
<comment type="caution">
    <text evidence="2">The sequence shown here is derived from an EMBL/GenBank/DDBJ whole genome shotgun (WGS) entry which is preliminary data.</text>
</comment>
<keyword evidence="1" id="KW-1133">Transmembrane helix</keyword>
<keyword evidence="3" id="KW-1185">Reference proteome</keyword>
<name>A0ABP7SHR9_9ACTN</name>
<evidence type="ECO:0000256" key="1">
    <source>
        <dbReference type="SAM" id="Phobius"/>
    </source>
</evidence>
<gene>
    <name evidence="2" type="ORF">GCM10022384_66060</name>
</gene>
<dbReference type="EMBL" id="BAABCQ010000228">
    <property type="protein sequence ID" value="GAA4011967.1"/>
    <property type="molecule type" value="Genomic_DNA"/>
</dbReference>
<keyword evidence="1" id="KW-0812">Transmembrane</keyword>
<sequence>MGGAAYSAEPDGIIAYMPKMARNTLIVVLLIWSGFAYPWFDRGCDIAEAYTAVFEYGVPQGLEPFPACYG</sequence>
<proteinExistence type="predicted"/>
<accession>A0ABP7SHR9</accession>
<keyword evidence="1" id="KW-0472">Membrane</keyword>
<feature type="transmembrane region" description="Helical" evidence="1">
    <location>
        <begin position="20"/>
        <end position="40"/>
    </location>
</feature>
<protein>
    <submittedName>
        <fullName evidence="2">Uncharacterized protein</fullName>
    </submittedName>
</protein>
<reference evidence="3" key="1">
    <citation type="journal article" date="2019" name="Int. J. Syst. Evol. Microbiol.">
        <title>The Global Catalogue of Microorganisms (GCM) 10K type strain sequencing project: providing services to taxonomists for standard genome sequencing and annotation.</title>
        <authorList>
            <consortium name="The Broad Institute Genomics Platform"/>
            <consortium name="The Broad Institute Genome Sequencing Center for Infectious Disease"/>
            <person name="Wu L."/>
            <person name="Ma J."/>
        </authorList>
    </citation>
    <scope>NUCLEOTIDE SEQUENCE [LARGE SCALE GENOMIC DNA]</scope>
    <source>
        <strain evidence="3">JCM 17027</strain>
    </source>
</reference>